<protein>
    <submittedName>
        <fullName evidence="2">Uncharacterized protein</fullName>
    </submittedName>
</protein>
<feature type="chain" id="PRO_5038001210" evidence="1">
    <location>
        <begin position="22"/>
        <end position="121"/>
    </location>
</feature>
<dbReference type="RefSeq" id="XP_020906906.1">
    <property type="nucleotide sequence ID" value="XM_021051247.2"/>
</dbReference>
<dbReference type="Proteomes" id="UP000887567">
    <property type="component" value="Unplaced"/>
</dbReference>
<name>A0A913XLT8_EXADI</name>
<dbReference type="EnsemblMetazoa" id="XM_021051247.2">
    <property type="protein sequence ID" value="XP_020906906.1"/>
    <property type="gene ID" value="LOC110244993"/>
</dbReference>
<accession>A0A913XLT8</accession>
<evidence type="ECO:0000313" key="2">
    <source>
        <dbReference type="EnsemblMetazoa" id="XP_020906906.1"/>
    </source>
</evidence>
<dbReference type="AlphaFoldDB" id="A0A913XLT8"/>
<proteinExistence type="predicted"/>
<feature type="signal peptide" evidence="1">
    <location>
        <begin position="1"/>
        <end position="21"/>
    </location>
</feature>
<reference evidence="2" key="1">
    <citation type="submission" date="2022-11" db="UniProtKB">
        <authorList>
            <consortium name="EnsemblMetazoa"/>
        </authorList>
    </citation>
    <scope>IDENTIFICATION</scope>
</reference>
<evidence type="ECO:0000313" key="3">
    <source>
        <dbReference type="Proteomes" id="UP000887567"/>
    </source>
</evidence>
<dbReference type="GeneID" id="110244993"/>
<evidence type="ECO:0000256" key="1">
    <source>
        <dbReference type="SAM" id="SignalP"/>
    </source>
</evidence>
<keyword evidence="1" id="KW-0732">Signal</keyword>
<organism evidence="2 3">
    <name type="scientific">Exaiptasia diaphana</name>
    <name type="common">Tropical sea anemone</name>
    <name type="synonym">Aiptasia pulchella</name>
    <dbReference type="NCBI Taxonomy" id="2652724"/>
    <lineage>
        <taxon>Eukaryota</taxon>
        <taxon>Metazoa</taxon>
        <taxon>Cnidaria</taxon>
        <taxon>Anthozoa</taxon>
        <taxon>Hexacorallia</taxon>
        <taxon>Actiniaria</taxon>
        <taxon>Aiptasiidae</taxon>
        <taxon>Exaiptasia</taxon>
    </lineage>
</organism>
<dbReference type="KEGG" id="epa:110244993"/>
<sequence>MSSSLVALVVLSVVLVSSCQGLSLSKINDDEKPECKNVTDKQPVDCRDTLLAMNARDKENFCNDYDLCQRTCLGCPPLEQKYEHPPADCEDEREDCYFVMRRWGQDNCKLHSAYAYRHFIM</sequence>
<keyword evidence="3" id="KW-1185">Reference proteome</keyword>